<keyword evidence="6" id="KW-1185">Reference proteome</keyword>
<evidence type="ECO:0000313" key="5">
    <source>
        <dbReference type="EMBL" id="KAK8894216.1"/>
    </source>
</evidence>
<dbReference type="Proteomes" id="UP001470230">
    <property type="component" value="Unassembled WGS sequence"/>
</dbReference>
<feature type="region of interest" description="Disordered" evidence="3">
    <location>
        <begin position="233"/>
        <end position="294"/>
    </location>
</feature>
<dbReference type="InterPro" id="IPR036465">
    <property type="entry name" value="vWFA_dom_sf"/>
</dbReference>
<proteinExistence type="inferred from homology"/>
<dbReference type="Pfam" id="PF13519">
    <property type="entry name" value="VWA_2"/>
    <property type="match status" value="1"/>
</dbReference>
<comment type="similarity">
    <text evidence="1">Belongs to the proteasome subunit S5A family.</text>
</comment>
<evidence type="ECO:0000256" key="3">
    <source>
        <dbReference type="SAM" id="MobiDB-lite"/>
    </source>
</evidence>
<organism evidence="5 6">
    <name type="scientific">Tritrichomonas musculus</name>
    <dbReference type="NCBI Taxonomy" id="1915356"/>
    <lineage>
        <taxon>Eukaryota</taxon>
        <taxon>Metamonada</taxon>
        <taxon>Parabasalia</taxon>
        <taxon>Tritrichomonadida</taxon>
        <taxon>Tritrichomonadidae</taxon>
        <taxon>Tritrichomonas</taxon>
    </lineage>
</organism>
<dbReference type="InterPro" id="IPR027040">
    <property type="entry name" value="PSMD4"/>
</dbReference>
<dbReference type="PROSITE" id="PS50330">
    <property type="entry name" value="UIM"/>
    <property type="match status" value="2"/>
</dbReference>
<dbReference type="SMART" id="SM00726">
    <property type="entry name" value="UIM"/>
    <property type="match status" value="3"/>
</dbReference>
<evidence type="ECO:0000313" key="6">
    <source>
        <dbReference type="Proteomes" id="UP001470230"/>
    </source>
</evidence>
<dbReference type="PANTHER" id="PTHR10223:SF0">
    <property type="entry name" value="26S PROTEASOME NON-ATPASE REGULATORY SUBUNIT 4"/>
    <property type="match status" value="1"/>
</dbReference>
<evidence type="ECO:0000259" key="4">
    <source>
        <dbReference type="PROSITE" id="PS50234"/>
    </source>
</evidence>
<gene>
    <name evidence="5" type="ORF">M9Y10_022650</name>
</gene>
<protein>
    <submittedName>
        <fullName evidence="5">26S proteasome non-ATPase regulatory subunit 4</fullName>
    </submittedName>
</protein>
<dbReference type="EMBL" id="JAPFFF010000003">
    <property type="protein sequence ID" value="KAK8894216.1"/>
    <property type="molecule type" value="Genomic_DNA"/>
</dbReference>
<accession>A0ABR2KTV3</accession>
<dbReference type="Pfam" id="PF02809">
    <property type="entry name" value="UIM"/>
    <property type="match status" value="3"/>
</dbReference>
<keyword evidence="2 5" id="KW-0647">Proteasome</keyword>
<feature type="compositionally biased region" description="Basic and acidic residues" evidence="3">
    <location>
        <begin position="259"/>
        <end position="294"/>
    </location>
</feature>
<dbReference type="InterPro" id="IPR003903">
    <property type="entry name" value="UIM_dom"/>
</dbReference>
<dbReference type="SUPFAM" id="SSF53300">
    <property type="entry name" value="vWA-like"/>
    <property type="match status" value="1"/>
</dbReference>
<dbReference type="Gene3D" id="3.40.50.410">
    <property type="entry name" value="von Willebrand factor, type A domain"/>
    <property type="match status" value="1"/>
</dbReference>
<evidence type="ECO:0000256" key="2">
    <source>
        <dbReference type="ARBA" id="ARBA00022942"/>
    </source>
</evidence>
<dbReference type="PANTHER" id="PTHR10223">
    <property type="entry name" value="26S PROTEASOME NON-ATPASE REGULATORY SUBUNIT 4"/>
    <property type="match status" value="1"/>
</dbReference>
<dbReference type="GO" id="GO:0000502">
    <property type="term" value="C:proteasome complex"/>
    <property type="evidence" value="ECO:0007669"/>
    <property type="project" value="UniProtKB-KW"/>
</dbReference>
<evidence type="ECO:0000256" key="1">
    <source>
        <dbReference type="ARBA" id="ARBA00005574"/>
    </source>
</evidence>
<comment type="caution">
    <text evidence="5">The sequence shown here is derived from an EMBL/GenBank/DDBJ whole genome shotgun (WGS) entry which is preliminary data.</text>
</comment>
<dbReference type="PROSITE" id="PS50234">
    <property type="entry name" value="VWFA"/>
    <property type="match status" value="1"/>
</dbReference>
<feature type="compositionally biased region" description="Acidic residues" evidence="3">
    <location>
        <begin position="237"/>
        <end position="246"/>
    </location>
</feature>
<feature type="domain" description="VWFA" evidence="4">
    <location>
        <begin position="7"/>
        <end position="189"/>
    </location>
</feature>
<dbReference type="InterPro" id="IPR002035">
    <property type="entry name" value="VWF_A"/>
</dbReference>
<sequence length="294" mass="32896">MTNEGQAIIIFIDNSETSINGDFYPNRLDAQKIAAERLIQFFFRRSQNTQIGIGTLADESFGIVASLTTNDNKLERSIANIKRGGIMHLVHGIRCGFLALHHCDPEVRNKRMIVFIGSEHDMTDLKISSQLSQHANKEDVAVDIVTFGDEVNNKNILEDFISKIHEKSNFVSAKSNSAILSDLVLSSPIGPGDFSHQTDSNFEDDPDLALTIKLSMQQDDDPELQAAILESQKDNEPFQEDIEDPELALAIKLSMQDAENQKDDNDTTNDKDENNNNDDNNKTDDDNDKKNNDK</sequence>
<reference evidence="5 6" key="1">
    <citation type="submission" date="2024-04" db="EMBL/GenBank/DDBJ databases">
        <title>Tritrichomonas musculus Genome.</title>
        <authorList>
            <person name="Alves-Ferreira E."/>
            <person name="Grigg M."/>
            <person name="Lorenzi H."/>
            <person name="Galac M."/>
        </authorList>
    </citation>
    <scope>NUCLEOTIDE SEQUENCE [LARGE SCALE GENOMIC DNA]</scope>
    <source>
        <strain evidence="5 6">EAF2021</strain>
    </source>
</reference>
<name>A0ABR2KTV3_9EUKA</name>